<name>D1CAI2_SPHTD</name>
<dbReference type="RefSeq" id="WP_012873860.1">
    <property type="nucleotide sequence ID" value="NC_013524.1"/>
</dbReference>
<evidence type="ECO:0000259" key="2">
    <source>
        <dbReference type="SMART" id="SM00418"/>
    </source>
</evidence>
<organism evidence="3 4">
    <name type="scientific">Sphaerobacter thermophilus (strain ATCC 49802 / DSM 20745 / KCCM 41009 / NCIMB 13125 / S 6022)</name>
    <dbReference type="NCBI Taxonomy" id="479434"/>
    <lineage>
        <taxon>Bacteria</taxon>
        <taxon>Pseudomonadati</taxon>
        <taxon>Thermomicrobiota</taxon>
        <taxon>Thermomicrobia</taxon>
        <taxon>Sphaerobacterales</taxon>
        <taxon>Sphaerobacterineae</taxon>
        <taxon>Sphaerobacteraceae</taxon>
        <taxon>Sphaerobacter</taxon>
    </lineage>
</organism>
<dbReference type="InterPro" id="IPR036390">
    <property type="entry name" value="WH_DNA-bd_sf"/>
</dbReference>
<protein>
    <submittedName>
        <fullName evidence="3">Transcriptional regulator, ArsR family</fullName>
    </submittedName>
</protein>
<feature type="region of interest" description="Disordered" evidence="1">
    <location>
        <begin position="196"/>
        <end position="227"/>
    </location>
</feature>
<feature type="compositionally biased region" description="Basic residues" evidence="1">
    <location>
        <begin position="209"/>
        <end position="227"/>
    </location>
</feature>
<dbReference type="Gene3D" id="1.10.10.10">
    <property type="entry name" value="Winged helix-like DNA-binding domain superfamily/Winged helix DNA-binding domain"/>
    <property type="match status" value="1"/>
</dbReference>
<dbReference type="KEGG" id="sti:Sthe_3426"/>
<evidence type="ECO:0000313" key="4">
    <source>
        <dbReference type="Proteomes" id="UP000002027"/>
    </source>
</evidence>
<reference evidence="3 4" key="2">
    <citation type="journal article" date="2010" name="Stand. Genomic Sci.">
        <title>Complete genome sequence of Desulfohalobium retbaense type strain (HR(100)).</title>
        <authorList>
            <person name="Spring S."/>
            <person name="Nolan M."/>
            <person name="Lapidus A."/>
            <person name="Glavina Del Rio T."/>
            <person name="Copeland A."/>
            <person name="Tice H."/>
            <person name="Cheng J.F."/>
            <person name="Lucas S."/>
            <person name="Land M."/>
            <person name="Chen F."/>
            <person name="Bruce D."/>
            <person name="Goodwin L."/>
            <person name="Pitluck S."/>
            <person name="Ivanova N."/>
            <person name="Mavromatis K."/>
            <person name="Mikhailova N."/>
            <person name="Pati A."/>
            <person name="Chen A."/>
            <person name="Palaniappan K."/>
            <person name="Hauser L."/>
            <person name="Chang Y.J."/>
            <person name="Jeffries C.D."/>
            <person name="Munk C."/>
            <person name="Kiss H."/>
            <person name="Chain P."/>
            <person name="Han C."/>
            <person name="Brettin T."/>
            <person name="Detter J.C."/>
            <person name="Schuler E."/>
            <person name="Goker M."/>
            <person name="Rohde M."/>
            <person name="Bristow J."/>
            <person name="Eisen J.A."/>
            <person name="Markowitz V."/>
            <person name="Hugenholtz P."/>
            <person name="Kyrpides N.C."/>
            <person name="Klenk H.P."/>
        </authorList>
    </citation>
    <scope>NUCLEOTIDE SEQUENCE [LARGE SCALE GENOMIC DNA]</scope>
    <source>
        <strain evidence="4">ATCC 49802 / DSM 20745 / S 6022</strain>
    </source>
</reference>
<reference evidence="4" key="1">
    <citation type="submission" date="2009-11" db="EMBL/GenBank/DDBJ databases">
        <title>The complete chromosome 2 of Sphaerobacter thermophilus DSM 20745.</title>
        <authorList>
            <person name="Lucas S."/>
            <person name="Copeland A."/>
            <person name="Lapidus A."/>
            <person name="Glavina del Rio T."/>
            <person name="Dalin E."/>
            <person name="Tice H."/>
            <person name="Bruce D."/>
            <person name="Goodwin L."/>
            <person name="Pitluck S."/>
            <person name="Kyrpides N."/>
            <person name="Mavromatis K."/>
            <person name="Ivanova N."/>
            <person name="Mikhailova N."/>
            <person name="LaButti K.M."/>
            <person name="Clum A."/>
            <person name="Sun H.I."/>
            <person name="Brettin T."/>
            <person name="Detter J.C."/>
            <person name="Han C."/>
            <person name="Larimer F."/>
            <person name="Land M."/>
            <person name="Hauser L."/>
            <person name="Markowitz V."/>
            <person name="Cheng J.F."/>
            <person name="Hugenholtz P."/>
            <person name="Woyke T."/>
            <person name="Wu D."/>
            <person name="Steenblock K."/>
            <person name="Schneider S."/>
            <person name="Pukall R."/>
            <person name="Goeker M."/>
            <person name="Klenk H.P."/>
            <person name="Eisen J.A."/>
        </authorList>
    </citation>
    <scope>NUCLEOTIDE SEQUENCE [LARGE SCALE GENOMIC DNA]</scope>
    <source>
        <strain evidence="4">ATCC 49802 / DSM 20745 / S 6022</strain>
    </source>
</reference>
<dbReference type="OrthoDB" id="158835at2"/>
<dbReference type="GO" id="GO:0003700">
    <property type="term" value="F:DNA-binding transcription factor activity"/>
    <property type="evidence" value="ECO:0007669"/>
    <property type="project" value="InterPro"/>
</dbReference>
<dbReference type="InterPro" id="IPR001845">
    <property type="entry name" value="HTH_ArsR_DNA-bd_dom"/>
</dbReference>
<sequence length="227" mass="25191">MPGRAGTPPADDYEPAEVMVVEELDQLRILANPLRAAIIQEVIPAARTVAEVGEALGISPTKLYYHFRELEMAGLIRSIPVHEGQAQQRYRAVARFYQLSSRLLNANSAPETQSATVEFTISAIDHVAAQLRRAFNEGSIARTPDVVTVQRRTARMSVAEAQQFADRLRKLASSFEKADRPDGEITVELGLALFPRPSQPAVNGDQAVHRARRFPRRQRGRSPRSRG</sequence>
<dbReference type="STRING" id="479434.Sthe_3426"/>
<dbReference type="AlphaFoldDB" id="D1CAI2"/>
<dbReference type="SMR" id="D1CAI2"/>
<dbReference type="InterPro" id="IPR036388">
    <property type="entry name" value="WH-like_DNA-bd_sf"/>
</dbReference>
<dbReference type="HOGENOM" id="CLU_1219090_0_0_0"/>
<dbReference type="EMBL" id="CP001824">
    <property type="protein sequence ID" value="ACZ40825.1"/>
    <property type="molecule type" value="Genomic_DNA"/>
</dbReference>
<proteinExistence type="predicted"/>
<feature type="domain" description="HTH arsR-type" evidence="2">
    <location>
        <begin position="25"/>
        <end position="109"/>
    </location>
</feature>
<dbReference type="Proteomes" id="UP000002027">
    <property type="component" value="Chromosome 2"/>
</dbReference>
<dbReference type="SMART" id="SM00418">
    <property type="entry name" value="HTH_ARSR"/>
    <property type="match status" value="1"/>
</dbReference>
<dbReference type="SUPFAM" id="SSF46785">
    <property type="entry name" value="Winged helix' DNA-binding domain"/>
    <property type="match status" value="1"/>
</dbReference>
<dbReference type="InParanoid" id="D1CAI2"/>
<dbReference type="eggNOG" id="COG0640">
    <property type="taxonomic scope" value="Bacteria"/>
</dbReference>
<accession>D1CAI2</accession>
<evidence type="ECO:0000256" key="1">
    <source>
        <dbReference type="SAM" id="MobiDB-lite"/>
    </source>
</evidence>
<evidence type="ECO:0000313" key="3">
    <source>
        <dbReference type="EMBL" id="ACZ40825.1"/>
    </source>
</evidence>
<dbReference type="CDD" id="cd00090">
    <property type="entry name" value="HTH_ARSR"/>
    <property type="match status" value="1"/>
</dbReference>
<dbReference type="InterPro" id="IPR011991">
    <property type="entry name" value="ArsR-like_HTH"/>
</dbReference>
<keyword evidence="4" id="KW-1185">Reference proteome</keyword>
<gene>
    <name evidence="3" type="ordered locus">Sthe_3426</name>
</gene>
<dbReference type="Pfam" id="PF12840">
    <property type="entry name" value="HTH_20"/>
    <property type="match status" value="1"/>
</dbReference>